<dbReference type="AlphaFoldDB" id="A0A239P1W1"/>
<feature type="transmembrane region" description="Helical" evidence="6">
    <location>
        <begin position="232"/>
        <end position="248"/>
    </location>
</feature>
<dbReference type="OrthoDB" id="3196337at2"/>
<sequence>MTLVLTLAAAVLIGVTLGVFGGGGSILTTPALMYLAGVDAKQAIAMSLFVVGVTSVVGAVPHARAGRIRWRTGLLFGAAGMAGAYAGGRLAAFVPAHVLLIAFGIMMTATAGAMLRGREEFEPGHRAGNRAAGRIMLEGASVGLVTGLVGAGGGFLVVPALALLGGLPMPVAVGTSLLVIAMKSFAGLAGHLQSVQIDWTLALPVAALAAAGGVLGSRLAGKVAPERLRTGFGWFVLVMSVFVIARELPAQARPIFLAAVSLAALAGAITLTVRRSRHGTAALPALVPRKETEAMQSPMYFAQHYLECLSQASYLIGDRRTGRAVVVDPRRDVSEYLDDAAANGLRIEGVINTHFHADFVSGHLELAARTGAWIGYGARAEAEFPIRKLRDRERIGLGEVTLEIMETPGHTPESISVLVFEHPGDGTPYGVLTGDALFIGDVGRPDLLASFGVGADELGRMLYDTVQHKLMALPDQTRLFPAHGAGSACGKNLSTELQSTIGAQRLSNYACVPMGEREFLDIVTEGQPPAPGYFGYDALLNRKERELLKVEEHLRELPLGDVLARRDAGAVVVDARDPQEFAAGHLAGSLNVPADGRFAEQAGMLIEPGREIVVIAPDGRAEEIIVRLARIGLDTAAGFLADPEDAFTRAPEGDIARAERITFAELRDELGGAEPPLVIDVRNAGELAAGTIEGAVNIPLAELPGRLDAVPAARRIVVHCAGGARSSAAASLLRRAGRTRVADLLGGYGAWAAAHAPTET</sequence>
<dbReference type="Gene3D" id="3.40.250.10">
    <property type="entry name" value="Rhodanese-like domain"/>
    <property type="match status" value="2"/>
</dbReference>
<protein>
    <recommendedName>
        <fullName evidence="6">Probable membrane transporter protein</fullName>
    </recommendedName>
</protein>
<dbReference type="CDD" id="cd07724">
    <property type="entry name" value="POD-like_MBL-fold"/>
    <property type="match status" value="1"/>
</dbReference>
<dbReference type="InterPro" id="IPR051682">
    <property type="entry name" value="Mito_Persulfide_Diox"/>
</dbReference>
<dbReference type="SUPFAM" id="SSF52821">
    <property type="entry name" value="Rhodanese/Cell cycle control phosphatase"/>
    <property type="match status" value="2"/>
</dbReference>
<dbReference type="SMART" id="SM00450">
    <property type="entry name" value="RHOD"/>
    <property type="match status" value="2"/>
</dbReference>
<feature type="transmembrane region" description="Helical" evidence="6">
    <location>
        <begin position="72"/>
        <end position="88"/>
    </location>
</feature>
<evidence type="ECO:0000256" key="2">
    <source>
        <dbReference type="ARBA" id="ARBA00022692"/>
    </source>
</evidence>
<evidence type="ECO:0000259" key="7">
    <source>
        <dbReference type="PROSITE" id="PS50206"/>
    </source>
</evidence>
<feature type="transmembrane region" description="Helical" evidence="6">
    <location>
        <begin position="255"/>
        <end position="273"/>
    </location>
</feature>
<dbReference type="InterPro" id="IPR001279">
    <property type="entry name" value="Metallo-B-lactamas"/>
</dbReference>
<dbReference type="InterPro" id="IPR044528">
    <property type="entry name" value="POD-like_MBL-fold"/>
</dbReference>
<dbReference type="InterPro" id="IPR001763">
    <property type="entry name" value="Rhodanese-like_dom"/>
</dbReference>
<keyword evidence="2 6" id="KW-0812">Transmembrane</keyword>
<dbReference type="GO" id="GO:0046872">
    <property type="term" value="F:metal ion binding"/>
    <property type="evidence" value="ECO:0007669"/>
    <property type="project" value="UniProtKB-KW"/>
</dbReference>
<accession>A0A239P1W1</accession>
<evidence type="ECO:0000256" key="4">
    <source>
        <dbReference type="ARBA" id="ARBA00022989"/>
    </source>
</evidence>
<dbReference type="InterPro" id="IPR036866">
    <property type="entry name" value="RibonucZ/Hydroxyglut_hydro"/>
</dbReference>
<evidence type="ECO:0000313" key="8">
    <source>
        <dbReference type="EMBL" id="SNT61075.1"/>
    </source>
</evidence>
<gene>
    <name evidence="8" type="ORF">SAMN05443665_106135</name>
</gene>
<feature type="domain" description="Rhodanese" evidence="7">
    <location>
        <begin position="566"/>
        <end position="614"/>
    </location>
</feature>
<dbReference type="InterPro" id="IPR002781">
    <property type="entry name" value="TM_pro_TauE-like"/>
</dbReference>
<name>A0A239P1W1_9ACTN</name>
<organism evidence="8 9">
    <name type="scientific">Actinomadura meyerae</name>
    <dbReference type="NCBI Taxonomy" id="240840"/>
    <lineage>
        <taxon>Bacteria</taxon>
        <taxon>Bacillati</taxon>
        <taxon>Actinomycetota</taxon>
        <taxon>Actinomycetes</taxon>
        <taxon>Streptosporangiales</taxon>
        <taxon>Thermomonosporaceae</taxon>
        <taxon>Actinomadura</taxon>
    </lineage>
</organism>
<dbReference type="PANTHER" id="PTHR43084:SF1">
    <property type="entry name" value="PERSULFIDE DIOXYGENASE ETHE1, MITOCHONDRIAL"/>
    <property type="match status" value="1"/>
</dbReference>
<comment type="similarity">
    <text evidence="6">Belongs to the 4-toluene sulfonate uptake permease (TSUP) (TC 2.A.102) family.</text>
</comment>
<dbReference type="GO" id="GO:0070813">
    <property type="term" value="P:hydrogen sulfide metabolic process"/>
    <property type="evidence" value="ECO:0007669"/>
    <property type="project" value="TreeGrafter"/>
</dbReference>
<feature type="transmembrane region" description="Helical" evidence="6">
    <location>
        <begin position="94"/>
        <end position="115"/>
    </location>
</feature>
<dbReference type="Pfam" id="PF00753">
    <property type="entry name" value="Lactamase_B"/>
    <property type="match status" value="1"/>
</dbReference>
<dbReference type="GO" id="GO:0005886">
    <property type="term" value="C:plasma membrane"/>
    <property type="evidence" value="ECO:0007669"/>
    <property type="project" value="UniProtKB-SubCell"/>
</dbReference>
<feature type="transmembrane region" description="Helical" evidence="6">
    <location>
        <begin position="201"/>
        <end position="220"/>
    </location>
</feature>
<feature type="transmembrane region" description="Helical" evidence="6">
    <location>
        <begin position="135"/>
        <end position="161"/>
    </location>
</feature>
<evidence type="ECO:0000313" key="9">
    <source>
        <dbReference type="Proteomes" id="UP000198318"/>
    </source>
</evidence>
<proteinExistence type="inferred from homology"/>
<dbReference type="InterPro" id="IPR036873">
    <property type="entry name" value="Rhodanese-like_dom_sf"/>
</dbReference>
<evidence type="ECO:0000256" key="1">
    <source>
        <dbReference type="ARBA" id="ARBA00004141"/>
    </source>
</evidence>
<dbReference type="FunFam" id="3.60.15.10:FF:000030">
    <property type="entry name" value="Metallo-beta-lactamase family protein"/>
    <property type="match status" value="1"/>
</dbReference>
<keyword evidence="4 6" id="KW-1133">Transmembrane helix</keyword>
<dbReference type="EMBL" id="FZOR01000061">
    <property type="protein sequence ID" value="SNT61075.1"/>
    <property type="molecule type" value="Genomic_DNA"/>
</dbReference>
<reference evidence="8 9" key="1">
    <citation type="submission" date="2017-06" db="EMBL/GenBank/DDBJ databases">
        <authorList>
            <person name="Kim H.J."/>
            <person name="Triplett B.A."/>
        </authorList>
    </citation>
    <scope>NUCLEOTIDE SEQUENCE [LARGE SCALE GENOMIC DNA]</scope>
    <source>
        <strain evidence="8 9">DSM 44715</strain>
    </source>
</reference>
<dbReference type="SMART" id="SM00849">
    <property type="entry name" value="Lactamase_B"/>
    <property type="match status" value="1"/>
</dbReference>
<dbReference type="Proteomes" id="UP000198318">
    <property type="component" value="Unassembled WGS sequence"/>
</dbReference>
<dbReference type="Pfam" id="PF01925">
    <property type="entry name" value="TauE"/>
    <property type="match status" value="1"/>
</dbReference>
<feature type="transmembrane region" description="Helical" evidence="6">
    <location>
        <begin position="167"/>
        <end position="189"/>
    </location>
</feature>
<keyword evidence="5 6" id="KW-0472">Membrane</keyword>
<evidence type="ECO:0000256" key="6">
    <source>
        <dbReference type="RuleBase" id="RU363041"/>
    </source>
</evidence>
<dbReference type="PANTHER" id="PTHR43084">
    <property type="entry name" value="PERSULFIDE DIOXYGENASE ETHE1"/>
    <property type="match status" value="1"/>
</dbReference>
<dbReference type="SUPFAM" id="SSF56281">
    <property type="entry name" value="Metallo-hydrolase/oxidoreductase"/>
    <property type="match status" value="1"/>
</dbReference>
<dbReference type="Gene3D" id="3.60.15.10">
    <property type="entry name" value="Ribonuclease Z/Hydroxyacylglutathione hydrolase-like"/>
    <property type="match status" value="1"/>
</dbReference>
<feature type="transmembrane region" description="Helical" evidence="6">
    <location>
        <begin position="42"/>
        <end position="60"/>
    </location>
</feature>
<keyword evidence="3" id="KW-0479">Metal-binding</keyword>
<comment type="subcellular location">
    <subcellularLocation>
        <location evidence="6">Cell membrane</location>
        <topology evidence="6">Multi-pass membrane protein</topology>
    </subcellularLocation>
    <subcellularLocation>
        <location evidence="1">Membrane</location>
        <topology evidence="1">Multi-pass membrane protein</topology>
    </subcellularLocation>
</comment>
<evidence type="ECO:0000256" key="5">
    <source>
        <dbReference type="ARBA" id="ARBA00023136"/>
    </source>
</evidence>
<dbReference type="RefSeq" id="WP_089330790.1">
    <property type="nucleotide sequence ID" value="NZ_FZOR01000061.1"/>
</dbReference>
<dbReference type="PROSITE" id="PS50206">
    <property type="entry name" value="RHODANESE_3"/>
    <property type="match status" value="2"/>
</dbReference>
<dbReference type="GO" id="GO:0050313">
    <property type="term" value="F:sulfur dioxygenase activity"/>
    <property type="evidence" value="ECO:0007669"/>
    <property type="project" value="InterPro"/>
</dbReference>
<dbReference type="Pfam" id="PF00581">
    <property type="entry name" value="Rhodanese"/>
    <property type="match status" value="2"/>
</dbReference>
<dbReference type="CDD" id="cd00158">
    <property type="entry name" value="RHOD"/>
    <property type="match status" value="2"/>
</dbReference>
<feature type="domain" description="Rhodanese" evidence="7">
    <location>
        <begin position="672"/>
        <end position="760"/>
    </location>
</feature>
<evidence type="ECO:0000256" key="3">
    <source>
        <dbReference type="ARBA" id="ARBA00022723"/>
    </source>
</evidence>
<keyword evidence="9" id="KW-1185">Reference proteome</keyword>
<keyword evidence="6" id="KW-1003">Cell membrane</keyword>
<dbReference type="GO" id="GO:0006749">
    <property type="term" value="P:glutathione metabolic process"/>
    <property type="evidence" value="ECO:0007669"/>
    <property type="project" value="InterPro"/>
</dbReference>